<gene>
    <name evidence="5" type="ORF">RCOM_1595050</name>
</gene>
<dbReference type="GO" id="GO:0005737">
    <property type="term" value="C:cytoplasm"/>
    <property type="evidence" value="ECO:0000318"/>
    <property type="project" value="GO_Central"/>
</dbReference>
<keyword evidence="1 2" id="KW-0175">Coiled coil</keyword>
<keyword evidence="6" id="KW-1185">Reference proteome</keyword>
<dbReference type="PANTHER" id="PTHR23172:SF91">
    <property type="entry name" value="J DOMAIN-CONTAINING PROTEIN"/>
    <property type="match status" value="1"/>
</dbReference>
<sequence>MEYQPALSVTAAFSKKLSSGGSLSGKHVYDGVFGGAMKSGTTRMEDYKEIFGASSNCSIPILDFPEMNISGDVRSSKPDYSTIFGGFGEADFAVSYEELVSKPKKVNNLSKEARTPAEASFCPTTARTQHSNISKGRQAPSPEVCPQLFDGVKQFNVSNNKSSQGSKNRSNGMAHIAQHHSIPGDTCLINETTPSLMTENVKPARTVLNDTHLNKNVTERMKPPKLLRKVVSGPQPGGAAVNTSTSHAESKRKSNRNKSFSNDISFDVFEIGLGTVPSTVSPLSSVPKLVHNKGGSMRSMNSKFGVSKSDASVDAAGSCSPPPSDEEIDANSAAASSVAALRRAIEEAEAKMKIAKELMEKKRQGLHNRAKSSLNDSLKAEKREIKAAETANRSKEETLEMDHKIYTVPKQVFTGLSENNATKASQTTPDLRNAMKPSIVKNATEETQSTESKWAQVNHRLGAESGKATNGFSEPAGTSEHGATEMEVKQAPNVEKMIPCTNENEFKEKMLGDENMKNRMECGKKLKPFEEAPIQEKVERVLNSVAAAFKWDIFRNIIKSDEVIHHQENEDKTTVAYEHEEAGQTLEMPYEQEQYEVIAKRLNEPEEEAKSETQEMEEDKDMNELKEAEDWLQVEKEETESRDQEEPESRSNEVPLRKDNERRLHEIDTHKGNGKRQVENLDSVKFEEKQERWDPKENEKNSEPEHTEILDQFHKQEVIEASFNHFEEDFGTKENESLVDAKYNDKMLNQINENEVEQTYEGVEAERTQIEIHLRADNNSNMELTEETFKYQDNLEAIDDVHKLDKNENAGKVNEAYGSENFEDVQVTSMVEFEENDRMMEVIGDYFLKETGNGSKASEKAYELVEEGNLETGIPKQDVDELDGIKKQAADVYLGETDWNFDHKLNKYHMAEYMKVCEQEKHVEEVTFEWVEQEKHVEEVTSELDEQEKHVEEVTFEWVEQEKHVEEVTSELDEQEKHVEEVNSELDKNEKDVSTSEIGLNDEENDCSFSYSLEEKWLGAGIESKTSCDPEKQVEETIAELGENKKEIKKPEVAINHDEIYFEFSSEEKEVSNRIGGQATQQPFVFEREIENIRVSPEERKNQSIYEKEEGHHETLTVEKKDSEDTAEKETELEKKNHERKEENKVREMEKEKERIAVERAIREARERAFAEARERAERAAAEKAAAEAHQRVIAEAREGLEKACAEANGKSAAEKASLEAKLKAERAAVERATAEARERALERALSEKAAFNARNPAEKFSGVPRDAGLKSSEQQYKGSAPTSSSKYPSSSNHDERSNGESVERCKATIERNQRTAERAAKALAEKNMRDLLAQKEQAERNRLAEILDADVKRWSSGKERNLRALLSTLHYILSPDSGWQPIPLTDLISTAAVKKAYRKATLFVHPDKLQQRGASIQQKYTCEKVFDLLKDAWNKFSAEER</sequence>
<dbReference type="STRING" id="3988.B9R7X2"/>
<dbReference type="FunFam" id="1.10.287.110:FF:000009">
    <property type="entry name" value="Auxilin-related protein 1"/>
    <property type="match status" value="1"/>
</dbReference>
<proteinExistence type="predicted"/>
<feature type="region of interest" description="Disordered" evidence="3">
    <location>
        <begin position="1096"/>
        <end position="1153"/>
    </location>
</feature>
<feature type="domain" description="J" evidence="4">
    <location>
        <begin position="1378"/>
        <end position="1442"/>
    </location>
</feature>
<dbReference type="KEGG" id="rcu:8288957"/>
<dbReference type="GO" id="GO:0031982">
    <property type="term" value="C:vesicle"/>
    <property type="evidence" value="ECO:0000318"/>
    <property type="project" value="GO_Central"/>
</dbReference>
<dbReference type="InParanoid" id="B9R7X2"/>
<evidence type="ECO:0000256" key="3">
    <source>
        <dbReference type="SAM" id="MobiDB-lite"/>
    </source>
</evidence>
<feature type="compositionally biased region" description="Basic and acidic residues" evidence="3">
    <location>
        <begin position="975"/>
        <end position="994"/>
    </location>
</feature>
<dbReference type="PANTHER" id="PTHR23172">
    <property type="entry name" value="AUXILIN/CYCLIN G-ASSOCIATED KINASE-RELATED"/>
    <property type="match status" value="1"/>
</dbReference>
<feature type="compositionally biased region" description="Polar residues" evidence="3">
    <location>
        <begin position="122"/>
        <end position="135"/>
    </location>
</feature>
<feature type="coiled-coil region" evidence="2">
    <location>
        <begin position="1307"/>
        <end position="1342"/>
    </location>
</feature>
<dbReference type="PROSITE" id="PS50076">
    <property type="entry name" value="DNAJ_2"/>
    <property type="match status" value="1"/>
</dbReference>
<dbReference type="GO" id="GO:0072583">
    <property type="term" value="P:clathrin-dependent endocytosis"/>
    <property type="evidence" value="ECO:0000318"/>
    <property type="project" value="GO_Central"/>
</dbReference>
<dbReference type="SUPFAM" id="SSF46565">
    <property type="entry name" value="Chaperone J-domain"/>
    <property type="match status" value="1"/>
</dbReference>
<evidence type="ECO:0000256" key="1">
    <source>
        <dbReference type="ARBA" id="ARBA00023054"/>
    </source>
</evidence>
<evidence type="ECO:0000259" key="4">
    <source>
        <dbReference type="PROSITE" id="PS50076"/>
    </source>
</evidence>
<feature type="compositionally biased region" description="Basic and acidic residues" evidence="3">
    <location>
        <begin position="622"/>
        <end position="705"/>
    </location>
</feature>
<feature type="region of interest" description="Disordered" evidence="3">
    <location>
        <begin position="311"/>
        <end position="332"/>
    </location>
</feature>
<dbReference type="EMBL" id="EQ973772">
    <property type="protein sequence ID" value="EEF52602.1"/>
    <property type="molecule type" value="Genomic_DNA"/>
</dbReference>
<evidence type="ECO:0000256" key="2">
    <source>
        <dbReference type="SAM" id="Coils"/>
    </source>
</evidence>
<feature type="region of interest" description="Disordered" evidence="3">
    <location>
        <begin position="972"/>
        <end position="996"/>
    </location>
</feature>
<feature type="region of interest" description="Disordered" evidence="3">
    <location>
        <begin position="1207"/>
        <end position="1306"/>
    </location>
</feature>
<organism evidence="5 6">
    <name type="scientific">Ricinus communis</name>
    <name type="common">Castor bean</name>
    <dbReference type="NCBI Taxonomy" id="3988"/>
    <lineage>
        <taxon>Eukaryota</taxon>
        <taxon>Viridiplantae</taxon>
        <taxon>Streptophyta</taxon>
        <taxon>Embryophyta</taxon>
        <taxon>Tracheophyta</taxon>
        <taxon>Spermatophyta</taxon>
        <taxon>Magnoliopsida</taxon>
        <taxon>eudicotyledons</taxon>
        <taxon>Gunneridae</taxon>
        <taxon>Pentapetalae</taxon>
        <taxon>rosids</taxon>
        <taxon>fabids</taxon>
        <taxon>Malpighiales</taxon>
        <taxon>Euphorbiaceae</taxon>
        <taxon>Acalyphoideae</taxon>
        <taxon>Acalypheae</taxon>
        <taxon>Ricinus</taxon>
    </lineage>
</organism>
<protein>
    <submittedName>
        <fullName evidence="5">Auxilin, putative</fullName>
    </submittedName>
</protein>
<feature type="region of interest" description="Disordered" evidence="3">
    <location>
        <begin position="231"/>
        <end position="259"/>
    </location>
</feature>
<feature type="region of interest" description="Disordered" evidence="3">
    <location>
        <begin position="111"/>
        <end position="143"/>
    </location>
</feature>
<dbReference type="Gene3D" id="1.10.287.110">
    <property type="entry name" value="DnaJ domain"/>
    <property type="match status" value="1"/>
</dbReference>
<feature type="compositionally biased region" description="Low complexity" evidence="3">
    <location>
        <begin position="1280"/>
        <end position="1292"/>
    </location>
</feature>
<dbReference type="eggNOG" id="KOG0431">
    <property type="taxonomic scope" value="Eukaryota"/>
</dbReference>
<feature type="region of interest" description="Disordered" evidence="3">
    <location>
        <begin position="605"/>
        <end position="705"/>
    </location>
</feature>
<feature type="compositionally biased region" description="Basic and acidic residues" evidence="3">
    <location>
        <begin position="1213"/>
        <end position="1247"/>
    </location>
</feature>
<dbReference type="InterPro" id="IPR001623">
    <property type="entry name" value="DnaJ_domain"/>
</dbReference>
<evidence type="ECO:0000313" key="5">
    <source>
        <dbReference type="EMBL" id="EEF52602.1"/>
    </source>
</evidence>
<name>B9R7X2_RICCO</name>
<evidence type="ECO:0000313" key="6">
    <source>
        <dbReference type="Proteomes" id="UP000008311"/>
    </source>
</evidence>
<dbReference type="InterPro" id="IPR036869">
    <property type="entry name" value="J_dom_sf"/>
</dbReference>
<accession>B9R7X2</accession>
<dbReference type="GO" id="GO:0072318">
    <property type="term" value="P:clathrin coat disassembly"/>
    <property type="evidence" value="ECO:0000318"/>
    <property type="project" value="GO_Central"/>
</dbReference>
<dbReference type="Proteomes" id="UP000008311">
    <property type="component" value="Unassembled WGS sequence"/>
</dbReference>
<dbReference type="OrthoDB" id="1717591at2759"/>
<dbReference type="CDD" id="cd06257">
    <property type="entry name" value="DnaJ"/>
    <property type="match status" value="1"/>
</dbReference>
<feature type="region of interest" description="Disordered" evidence="3">
    <location>
        <begin position="465"/>
        <end position="484"/>
    </location>
</feature>
<dbReference type="GO" id="GO:0030276">
    <property type="term" value="F:clathrin binding"/>
    <property type="evidence" value="ECO:0000318"/>
    <property type="project" value="GO_Central"/>
</dbReference>
<feature type="compositionally biased region" description="Basic and acidic residues" evidence="3">
    <location>
        <begin position="1293"/>
        <end position="1306"/>
    </location>
</feature>
<reference evidence="6" key="1">
    <citation type="journal article" date="2010" name="Nat. Biotechnol.">
        <title>Draft genome sequence of the oilseed species Ricinus communis.</title>
        <authorList>
            <person name="Chan A.P."/>
            <person name="Crabtree J."/>
            <person name="Zhao Q."/>
            <person name="Lorenzi H."/>
            <person name="Orvis J."/>
            <person name="Puiu D."/>
            <person name="Melake-Berhan A."/>
            <person name="Jones K.M."/>
            <person name="Redman J."/>
            <person name="Chen G."/>
            <person name="Cahoon E.B."/>
            <person name="Gedil M."/>
            <person name="Stanke M."/>
            <person name="Haas B.J."/>
            <person name="Wortman J.R."/>
            <person name="Fraser-Liggett C.M."/>
            <person name="Ravel J."/>
            <person name="Rabinowicz P.D."/>
        </authorList>
    </citation>
    <scope>NUCLEOTIDE SEQUENCE [LARGE SCALE GENOMIC DNA]</scope>
    <source>
        <strain evidence="6">cv. Hale</strain>
    </source>
</reference>